<accession>A0ABW4QX14</accession>
<gene>
    <name evidence="1" type="ORF">ACFSDX_16915</name>
</gene>
<dbReference type="Proteomes" id="UP001597197">
    <property type="component" value="Unassembled WGS sequence"/>
</dbReference>
<dbReference type="EMBL" id="JBHUFD010000006">
    <property type="protein sequence ID" value="MFD1874128.1"/>
    <property type="molecule type" value="Genomic_DNA"/>
</dbReference>
<evidence type="ECO:0000313" key="2">
    <source>
        <dbReference type="Proteomes" id="UP001597197"/>
    </source>
</evidence>
<dbReference type="RefSeq" id="WP_382315646.1">
    <property type="nucleotide sequence ID" value="NZ_JBHUFD010000006.1"/>
</dbReference>
<comment type="caution">
    <text evidence="1">The sequence shown here is derived from an EMBL/GenBank/DDBJ whole genome shotgun (WGS) entry which is preliminary data.</text>
</comment>
<sequence length="239" mass="26372">MGLDQVFCTTSAPFYARLAELMKNKETKAYLQRQAGVYEAQNQRYEKLGQDDYVMTTQPQSAVDSLLLLTKPESPAAQQMALDYAASYASYKTQAHQTRVNLMKQNLLAALQAYQTPTGLAAPKMLFKFGSNHLARGLSQSVKGEFYNVGNLVQNLADAAGQRSLHLYIIGKQGQQAESDNPNFPARRVGTYAVENAGLRAFVDQATGPEWVVIDLRPARRAITTASCCWPTNFYSVAS</sequence>
<organism evidence="1 2">
    <name type="scientific">Hymenobacter bucti</name>
    <dbReference type="NCBI Taxonomy" id="1844114"/>
    <lineage>
        <taxon>Bacteria</taxon>
        <taxon>Pseudomonadati</taxon>
        <taxon>Bacteroidota</taxon>
        <taxon>Cytophagia</taxon>
        <taxon>Cytophagales</taxon>
        <taxon>Hymenobacteraceae</taxon>
        <taxon>Hymenobacter</taxon>
    </lineage>
</organism>
<protein>
    <submittedName>
        <fullName evidence="1">Uncharacterized protein</fullName>
    </submittedName>
</protein>
<name>A0ABW4QX14_9BACT</name>
<reference evidence="2" key="1">
    <citation type="journal article" date="2019" name="Int. J. Syst. Evol. Microbiol.">
        <title>The Global Catalogue of Microorganisms (GCM) 10K type strain sequencing project: providing services to taxonomists for standard genome sequencing and annotation.</title>
        <authorList>
            <consortium name="The Broad Institute Genomics Platform"/>
            <consortium name="The Broad Institute Genome Sequencing Center for Infectious Disease"/>
            <person name="Wu L."/>
            <person name="Ma J."/>
        </authorList>
    </citation>
    <scope>NUCLEOTIDE SEQUENCE [LARGE SCALE GENOMIC DNA]</scope>
    <source>
        <strain evidence="2">CGMCC 1.15795</strain>
    </source>
</reference>
<proteinExistence type="predicted"/>
<keyword evidence="2" id="KW-1185">Reference proteome</keyword>
<evidence type="ECO:0000313" key="1">
    <source>
        <dbReference type="EMBL" id="MFD1874128.1"/>
    </source>
</evidence>